<proteinExistence type="predicted"/>
<keyword evidence="2" id="KW-1185">Reference proteome</keyword>
<sequence>MRLPLFSRLLRNTAGVAMTEFALTFPLILGVGLMGVEVANRVLVQMKVSQLANLIADNASRIGDQSMIEDRRIYEGDINDLFYGAQLQGGATIDLYAHGRVILSSLEVLPDTDDQQFINWQRCVGLKNHTSSYGQDGDGALADDFPGMGPAGEEVIAFEDEAVMFVEISYDYQPIIGEPFTFDDSEISAVASYTVRADRDLSGIYQRNASDPDPVANCDTFEDITYAYVN</sequence>
<accession>A0A418NVZ7</accession>
<protein>
    <submittedName>
        <fullName evidence="1">Pilus assembly protein</fullName>
    </submittedName>
</protein>
<name>A0A418NVZ7_9SPHN</name>
<dbReference type="RefSeq" id="WP_119584071.1">
    <property type="nucleotide sequence ID" value="NZ_CAWODQ010000001.1"/>
</dbReference>
<evidence type="ECO:0000313" key="1">
    <source>
        <dbReference type="EMBL" id="RIV88794.1"/>
    </source>
</evidence>
<organism evidence="1 2">
    <name type="scientific">Aurantiacibacter zhengii</name>
    <dbReference type="NCBI Taxonomy" id="2307003"/>
    <lineage>
        <taxon>Bacteria</taxon>
        <taxon>Pseudomonadati</taxon>
        <taxon>Pseudomonadota</taxon>
        <taxon>Alphaproteobacteria</taxon>
        <taxon>Sphingomonadales</taxon>
        <taxon>Erythrobacteraceae</taxon>
        <taxon>Aurantiacibacter</taxon>
    </lineage>
</organism>
<evidence type="ECO:0000313" key="2">
    <source>
        <dbReference type="Proteomes" id="UP000286576"/>
    </source>
</evidence>
<dbReference type="AlphaFoldDB" id="A0A418NVZ7"/>
<reference evidence="1 2" key="1">
    <citation type="submission" date="2018-08" db="EMBL/GenBank/DDBJ databases">
        <title>Erythrobacter zhengii sp.nov., a bacterium isolated from deep-sea sediment.</title>
        <authorList>
            <person name="Fang C."/>
            <person name="Wu Y.-H."/>
            <person name="Sun C."/>
            <person name="Wang H."/>
            <person name="Cheng H."/>
            <person name="Meng F.-X."/>
            <person name="Wang C.-S."/>
            <person name="Xu X.-W."/>
        </authorList>
    </citation>
    <scope>NUCLEOTIDE SEQUENCE [LARGE SCALE GENOMIC DNA]</scope>
    <source>
        <strain evidence="1 2">V18</strain>
    </source>
</reference>
<dbReference type="EMBL" id="QXFL01000001">
    <property type="protein sequence ID" value="RIV88794.1"/>
    <property type="molecule type" value="Genomic_DNA"/>
</dbReference>
<gene>
    <name evidence="1" type="ORF">D2V07_00515</name>
</gene>
<dbReference type="Proteomes" id="UP000286576">
    <property type="component" value="Unassembled WGS sequence"/>
</dbReference>
<comment type="caution">
    <text evidence="1">The sequence shown here is derived from an EMBL/GenBank/DDBJ whole genome shotgun (WGS) entry which is preliminary data.</text>
</comment>
<dbReference type="OrthoDB" id="7432392at2"/>